<dbReference type="GO" id="GO:0044281">
    <property type="term" value="P:small molecule metabolic process"/>
    <property type="evidence" value="ECO:0007669"/>
    <property type="project" value="UniProtKB-ARBA"/>
</dbReference>
<dbReference type="Pfam" id="PF00702">
    <property type="entry name" value="Hydrolase"/>
    <property type="match status" value="1"/>
</dbReference>
<keyword evidence="2 4" id="KW-0378">Hydrolase</keyword>
<evidence type="ECO:0000256" key="2">
    <source>
        <dbReference type="ARBA" id="ARBA00022801"/>
    </source>
</evidence>
<protein>
    <submittedName>
        <fullName evidence="4">Pyrimidine 5'-nucleotidase YjjG</fullName>
        <ecNumber evidence="4">3.1.3.5</ecNumber>
    </submittedName>
</protein>
<sequence>MKYRAVLFDFGDTIVNFGPFDQKALIKKACGESYQYLSSLGQRLPSMKNYIRRILITIKLKLIWSDITGNDFDAMDVLKKTGRKFGHQLSQQQWLELLRIWYSPLMEIGHIEKNFRETITKLEKMGLSLGIVSNTYAGAEALDHHLRELNILKHFPVRVYSCNYKFRKPDKRIFESAADKIGADFSEIVFVGDKVETDIAGSIGCGMLPVLKKAHTNEGKKIPENARVINSLNELPELISAEC</sequence>
<dbReference type="InterPro" id="IPR023214">
    <property type="entry name" value="HAD_sf"/>
</dbReference>
<dbReference type="SFLD" id="SFLDS00003">
    <property type="entry name" value="Haloacid_Dehalogenase"/>
    <property type="match status" value="1"/>
</dbReference>
<dbReference type="InterPro" id="IPR036412">
    <property type="entry name" value="HAD-like_sf"/>
</dbReference>
<dbReference type="PANTHER" id="PTHR46470">
    <property type="entry name" value="N-ACYLNEURAMINATE-9-PHOSPHATASE"/>
    <property type="match status" value="1"/>
</dbReference>
<gene>
    <name evidence="4" type="primary">yjjG</name>
    <name evidence="4" type="ORF">L21SP3_01833</name>
</gene>
<evidence type="ECO:0000256" key="3">
    <source>
        <dbReference type="ARBA" id="ARBA00022842"/>
    </source>
</evidence>
<keyword evidence="3" id="KW-0460">Magnesium</keyword>
<dbReference type="EMBL" id="CP019633">
    <property type="protein sequence ID" value="AQQ10011.1"/>
    <property type="molecule type" value="Genomic_DNA"/>
</dbReference>
<dbReference type="OrthoDB" id="9803907at2"/>
<dbReference type="NCBIfam" id="TIGR01549">
    <property type="entry name" value="HAD-SF-IA-v1"/>
    <property type="match status" value="1"/>
</dbReference>
<dbReference type="GO" id="GO:0008253">
    <property type="term" value="F:5'-nucleotidase activity"/>
    <property type="evidence" value="ECO:0007669"/>
    <property type="project" value="UniProtKB-EC"/>
</dbReference>
<dbReference type="InterPro" id="IPR051400">
    <property type="entry name" value="HAD-like_hydrolase"/>
</dbReference>
<evidence type="ECO:0000256" key="1">
    <source>
        <dbReference type="ARBA" id="ARBA00001946"/>
    </source>
</evidence>
<dbReference type="SFLD" id="SFLDG01129">
    <property type="entry name" value="C1.5:_HAD__Beta-PGM__Phosphata"/>
    <property type="match status" value="1"/>
</dbReference>
<dbReference type="RefSeq" id="WP_077540852.1">
    <property type="nucleotide sequence ID" value="NZ_CP019633.1"/>
</dbReference>
<keyword evidence="5" id="KW-1185">Reference proteome</keyword>
<accession>A0A1Q2HRQ0</accession>
<name>A0A1Q2HRQ0_9BACT</name>
<dbReference type="SUPFAM" id="SSF56784">
    <property type="entry name" value="HAD-like"/>
    <property type="match status" value="1"/>
</dbReference>
<dbReference type="EC" id="3.1.3.5" evidence="4"/>
<evidence type="ECO:0000313" key="4">
    <source>
        <dbReference type="EMBL" id="AQQ10011.1"/>
    </source>
</evidence>
<dbReference type="STRING" id="1940790.L21SP3_01833"/>
<proteinExistence type="predicted"/>
<dbReference type="Proteomes" id="UP000188273">
    <property type="component" value="Chromosome"/>
</dbReference>
<evidence type="ECO:0000313" key="5">
    <source>
        <dbReference type="Proteomes" id="UP000188273"/>
    </source>
</evidence>
<reference evidence="5" key="1">
    <citation type="submission" date="2017-02" db="EMBL/GenBank/DDBJ databases">
        <title>Comparative genomics and description of representatives of a novel lineage of planctomycetes thriving in anoxic sediments.</title>
        <authorList>
            <person name="Spring S."/>
            <person name="Bunk B."/>
            <person name="Sproer C."/>
            <person name="Klenk H.-P."/>
        </authorList>
    </citation>
    <scope>NUCLEOTIDE SEQUENCE [LARGE SCALE GENOMIC DNA]</scope>
    <source>
        <strain evidence="5">L21-RPul-D3</strain>
    </source>
</reference>
<dbReference type="Gene3D" id="3.40.50.1000">
    <property type="entry name" value="HAD superfamily/HAD-like"/>
    <property type="match status" value="1"/>
</dbReference>
<comment type="cofactor">
    <cofactor evidence="1">
        <name>Mg(2+)</name>
        <dbReference type="ChEBI" id="CHEBI:18420"/>
    </cofactor>
</comment>
<dbReference type="InterPro" id="IPR006439">
    <property type="entry name" value="HAD-SF_hydro_IA"/>
</dbReference>
<organism evidence="4 5">
    <name type="scientific">Sedimentisphaera cyanobacteriorum</name>
    <dbReference type="NCBI Taxonomy" id="1940790"/>
    <lineage>
        <taxon>Bacteria</taxon>
        <taxon>Pseudomonadati</taxon>
        <taxon>Planctomycetota</taxon>
        <taxon>Phycisphaerae</taxon>
        <taxon>Sedimentisphaerales</taxon>
        <taxon>Sedimentisphaeraceae</taxon>
        <taxon>Sedimentisphaera</taxon>
    </lineage>
</organism>
<dbReference type="AlphaFoldDB" id="A0A1Q2HRQ0"/>
<dbReference type="KEGG" id="pbu:L21SP3_01833"/>